<reference evidence="1 2" key="1">
    <citation type="submission" date="2024-09" db="EMBL/GenBank/DDBJ databases">
        <authorList>
            <person name="Sun Q."/>
            <person name="Mori K."/>
        </authorList>
    </citation>
    <scope>NUCLEOTIDE SEQUENCE [LARGE SCALE GENOMIC DNA]</scope>
    <source>
        <strain evidence="1 2">KCTC 23315</strain>
    </source>
</reference>
<evidence type="ECO:0000313" key="2">
    <source>
        <dbReference type="Proteomes" id="UP001589813"/>
    </source>
</evidence>
<dbReference type="EMBL" id="JBHLXP010000003">
    <property type="protein sequence ID" value="MFC0049433.1"/>
    <property type="molecule type" value="Genomic_DNA"/>
</dbReference>
<name>A0ABV6BIU0_9GAMM</name>
<keyword evidence="2" id="KW-1185">Reference proteome</keyword>
<dbReference type="RefSeq" id="WP_377245255.1">
    <property type="nucleotide sequence ID" value="NZ_JBHLXP010000003.1"/>
</dbReference>
<accession>A0ABV6BIU0</accession>
<gene>
    <name evidence="1" type="ORF">ACFFJP_14145</name>
</gene>
<proteinExistence type="predicted"/>
<sequence>MAENKQDNVPETISAHLEHIAEQLWSDSPVVMVGACYSLLAD</sequence>
<protein>
    <submittedName>
        <fullName evidence="1">Uncharacterized protein</fullName>
    </submittedName>
</protein>
<dbReference type="Proteomes" id="UP001589813">
    <property type="component" value="Unassembled WGS sequence"/>
</dbReference>
<organism evidence="1 2">
    <name type="scientific">Rheinheimera tilapiae</name>
    <dbReference type="NCBI Taxonomy" id="875043"/>
    <lineage>
        <taxon>Bacteria</taxon>
        <taxon>Pseudomonadati</taxon>
        <taxon>Pseudomonadota</taxon>
        <taxon>Gammaproteobacteria</taxon>
        <taxon>Chromatiales</taxon>
        <taxon>Chromatiaceae</taxon>
        <taxon>Rheinheimera</taxon>
    </lineage>
</organism>
<evidence type="ECO:0000313" key="1">
    <source>
        <dbReference type="EMBL" id="MFC0049433.1"/>
    </source>
</evidence>
<comment type="caution">
    <text evidence="1">The sequence shown here is derived from an EMBL/GenBank/DDBJ whole genome shotgun (WGS) entry which is preliminary data.</text>
</comment>